<dbReference type="PROSITE" id="PS51832">
    <property type="entry name" value="HD_GYP"/>
    <property type="match status" value="1"/>
</dbReference>
<reference evidence="3 4" key="1">
    <citation type="submission" date="2019-02" db="EMBL/GenBank/DDBJ databases">
        <title>Deep-cultivation of Planctomycetes and their phenomic and genomic characterization uncovers novel biology.</title>
        <authorList>
            <person name="Wiegand S."/>
            <person name="Jogler M."/>
            <person name="Boedeker C."/>
            <person name="Pinto D."/>
            <person name="Vollmers J."/>
            <person name="Rivas-Marin E."/>
            <person name="Kohn T."/>
            <person name="Peeters S.H."/>
            <person name="Heuer A."/>
            <person name="Rast P."/>
            <person name="Oberbeckmann S."/>
            <person name="Bunk B."/>
            <person name="Jeske O."/>
            <person name="Meyerdierks A."/>
            <person name="Storesund J.E."/>
            <person name="Kallscheuer N."/>
            <person name="Luecker S."/>
            <person name="Lage O.M."/>
            <person name="Pohl T."/>
            <person name="Merkel B.J."/>
            <person name="Hornburger P."/>
            <person name="Mueller R.-W."/>
            <person name="Bruemmer F."/>
            <person name="Labrenz M."/>
            <person name="Spormann A.M."/>
            <person name="Op den Camp H."/>
            <person name="Overmann J."/>
            <person name="Amann R."/>
            <person name="Jetten M.S.M."/>
            <person name="Mascher T."/>
            <person name="Medema M.H."/>
            <person name="Devos D.P."/>
            <person name="Kaster A.-K."/>
            <person name="Ovreas L."/>
            <person name="Rohde M."/>
            <person name="Galperin M.Y."/>
            <person name="Jogler C."/>
        </authorList>
    </citation>
    <scope>NUCLEOTIDE SEQUENCE [LARGE SCALE GENOMIC DNA]</scope>
    <source>
        <strain evidence="3 4">ETA_A8</strain>
    </source>
</reference>
<dbReference type="Pfam" id="PF13487">
    <property type="entry name" value="HD_5"/>
    <property type="match status" value="1"/>
</dbReference>
<dbReference type="InterPro" id="IPR003607">
    <property type="entry name" value="HD/PDEase_dom"/>
</dbReference>
<dbReference type="PANTHER" id="PTHR43155:SF2">
    <property type="entry name" value="CYCLIC DI-GMP PHOSPHODIESTERASE PA4108"/>
    <property type="match status" value="1"/>
</dbReference>
<evidence type="ECO:0000313" key="4">
    <source>
        <dbReference type="Proteomes" id="UP000315017"/>
    </source>
</evidence>
<evidence type="ECO:0000259" key="1">
    <source>
        <dbReference type="PROSITE" id="PS51831"/>
    </source>
</evidence>
<keyword evidence="3" id="KW-0378">Hydrolase</keyword>
<evidence type="ECO:0000313" key="3">
    <source>
        <dbReference type="EMBL" id="QDU31006.1"/>
    </source>
</evidence>
<keyword evidence="4" id="KW-1185">Reference proteome</keyword>
<dbReference type="InterPro" id="IPR037522">
    <property type="entry name" value="HD_GYP_dom"/>
</dbReference>
<sequence length="561" mass="61760">MSNVLEPSIRSAPSAPAGASAALAAAQAEQSAELQAVAVALRKAFGVAFSIWDCYTGELMHVSLQQPGSNDPHRGLLVRGVVGLEPQFVFDDDAALLLAIPFQLPGGVMVAATAAFATRSLEAHESSESLCEMLGVDDRRARQWLSRQMQWTPDSLVRLGAAVQAQYMAERQAARYCREVEKLSDSLASTYEEICLLHGVTQNLRISRDEEELSNLIVNWVLDCLPTRGAAIQLLPVAKDGNVTYKARTNSQLVTAGNCPLDDDRFTRLIEFLRLEAGCSPQVLNPNITSRPDWPFPEVQELIIVPMSDGQRLFGWIAIFNHNTGDEFGTVEASLLNSVGAMLGIHSGNRDLYREQAEFLASVVRALTSAIDAKDPYTCGHSDRVARIAVRLAKELGCDAEVLHTLYMAGLLHDIGKIGIDDAVLRKPGKLTDAEFEHIKQHPELGYRILADIKQLSDVLPAVLHHHEQWDGAGYPFRLSGDQTPLIARIVAVADAFDAMSSDRPYRKGLPFERVDQIFKEGAGRQWDPNVINAYFTAHDDIMLICQNERANLTLDVLQWS</sequence>
<dbReference type="InterPro" id="IPR029016">
    <property type="entry name" value="GAF-like_dom_sf"/>
</dbReference>
<dbReference type="SUPFAM" id="SSF55781">
    <property type="entry name" value="GAF domain-like"/>
    <property type="match status" value="1"/>
</dbReference>
<gene>
    <name evidence="3" type="primary">rpfG_2</name>
    <name evidence="3" type="ORF">ETAA8_61590</name>
</gene>
<dbReference type="KEGG" id="aagg:ETAA8_61590"/>
<dbReference type="SUPFAM" id="SSF109604">
    <property type="entry name" value="HD-domain/PDEase-like"/>
    <property type="match status" value="1"/>
</dbReference>
<dbReference type="OrthoDB" id="9804747at2"/>
<dbReference type="EC" id="3.1.4.52" evidence="3"/>
<dbReference type="CDD" id="cd00077">
    <property type="entry name" value="HDc"/>
    <property type="match status" value="1"/>
</dbReference>
<dbReference type="AlphaFoldDB" id="A0A517YLA1"/>
<protein>
    <submittedName>
        <fullName evidence="3">Cyclic di-GMP phosphodiesterase response regulator RpfG</fullName>
        <ecNumber evidence="3">3.1.4.52</ecNumber>
    </submittedName>
</protein>
<feature type="domain" description="HD-GYP" evidence="2">
    <location>
        <begin position="356"/>
        <end position="551"/>
    </location>
</feature>
<evidence type="ECO:0000259" key="2">
    <source>
        <dbReference type="PROSITE" id="PS51832"/>
    </source>
</evidence>
<dbReference type="InterPro" id="IPR006674">
    <property type="entry name" value="HD_domain"/>
</dbReference>
<dbReference type="Gene3D" id="1.10.3210.10">
    <property type="entry name" value="Hypothetical protein af1432"/>
    <property type="match status" value="1"/>
</dbReference>
<dbReference type="SMART" id="SM00471">
    <property type="entry name" value="HDc"/>
    <property type="match status" value="1"/>
</dbReference>
<dbReference type="Proteomes" id="UP000315017">
    <property type="component" value="Chromosome"/>
</dbReference>
<dbReference type="GO" id="GO:0071111">
    <property type="term" value="F:cyclic-guanylate-specific phosphodiesterase activity"/>
    <property type="evidence" value="ECO:0007669"/>
    <property type="project" value="UniProtKB-EC"/>
</dbReference>
<dbReference type="InterPro" id="IPR006675">
    <property type="entry name" value="HDIG_dom"/>
</dbReference>
<dbReference type="NCBIfam" id="TIGR00277">
    <property type="entry name" value="HDIG"/>
    <property type="match status" value="1"/>
</dbReference>
<accession>A0A517YLA1</accession>
<dbReference type="PROSITE" id="PS51831">
    <property type="entry name" value="HD"/>
    <property type="match status" value="1"/>
</dbReference>
<organism evidence="3 4">
    <name type="scientific">Anatilimnocola aggregata</name>
    <dbReference type="NCBI Taxonomy" id="2528021"/>
    <lineage>
        <taxon>Bacteria</taxon>
        <taxon>Pseudomonadati</taxon>
        <taxon>Planctomycetota</taxon>
        <taxon>Planctomycetia</taxon>
        <taxon>Pirellulales</taxon>
        <taxon>Pirellulaceae</taxon>
        <taxon>Anatilimnocola</taxon>
    </lineage>
</organism>
<feature type="domain" description="HD" evidence="1">
    <location>
        <begin position="378"/>
        <end position="500"/>
    </location>
</feature>
<dbReference type="EMBL" id="CP036274">
    <property type="protein sequence ID" value="QDU31006.1"/>
    <property type="molecule type" value="Genomic_DNA"/>
</dbReference>
<name>A0A517YLA1_9BACT</name>
<proteinExistence type="predicted"/>
<dbReference type="Gene3D" id="3.30.450.40">
    <property type="match status" value="1"/>
</dbReference>
<dbReference type="RefSeq" id="WP_145097421.1">
    <property type="nucleotide sequence ID" value="NZ_CP036274.1"/>
</dbReference>
<dbReference type="PANTHER" id="PTHR43155">
    <property type="entry name" value="CYCLIC DI-GMP PHOSPHODIESTERASE PA4108-RELATED"/>
    <property type="match status" value="1"/>
</dbReference>